<proteinExistence type="predicted"/>
<dbReference type="GO" id="GO:0016757">
    <property type="term" value="F:glycosyltransferase activity"/>
    <property type="evidence" value="ECO:0007669"/>
    <property type="project" value="InterPro"/>
</dbReference>
<dbReference type="AlphaFoldDB" id="A0A1F7U5C0"/>
<evidence type="ECO:0000313" key="3">
    <source>
        <dbReference type="EMBL" id="OGL73432.1"/>
    </source>
</evidence>
<dbReference type="SUPFAM" id="SSF53756">
    <property type="entry name" value="UDP-Glycosyltransferase/glycogen phosphorylase"/>
    <property type="match status" value="1"/>
</dbReference>
<dbReference type="Gene3D" id="3.40.50.2000">
    <property type="entry name" value="Glycogen Phosphorylase B"/>
    <property type="match status" value="2"/>
</dbReference>
<sequence>MKIILISGLYPPYSRGGAERVAEMTVRGLRDAGHEVLVITAGPKDGYDSDPKMEEHDGVRVLRFFPPNLFFYRDIGAQPFWRRLFFHISDARNSGSAQIIGEILRKEKPDAVITENIKGIGFFIPRVIRELGIRHIHVLHDIQLIEPSGLACVEKQFHGLDHGTVRKTLVRRMWAAWMRRLWGSPDVVVCPSQWIANVHRAWGFFPRSRIEIIPNQIFLSGLVQFLIPNPQPRLLFVGQIERHKGVFDLVQAAKMIKEDFVMDIFGDGSARDELQRLTADDPRFVFHGRVESEKLSDFYAQATATVVPSRCLENAPTTISESFACGTPVIASSVGGIPEMIREGENGWLVPPGDIAALSAAMKKAIEQKNDPAIRDRARRSVEGRTSADYIQKISFLVPMPGAPSRE</sequence>
<dbReference type="STRING" id="1802391.A3D72_03280"/>
<evidence type="ECO:0000313" key="4">
    <source>
        <dbReference type="Proteomes" id="UP000176303"/>
    </source>
</evidence>
<dbReference type="PANTHER" id="PTHR45947">
    <property type="entry name" value="SULFOQUINOVOSYL TRANSFERASE SQD2"/>
    <property type="match status" value="1"/>
</dbReference>
<name>A0A1F7U5C0_9BACT</name>
<dbReference type="Proteomes" id="UP000176303">
    <property type="component" value="Unassembled WGS sequence"/>
</dbReference>
<dbReference type="InterPro" id="IPR050194">
    <property type="entry name" value="Glycosyltransferase_grp1"/>
</dbReference>
<dbReference type="InterPro" id="IPR001296">
    <property type="entry name" value="Glyco_trans_1"/>
</dbReference>
<gene>
    <name evidence="3" type="ORF">A3D72_03280</name>
</gene>
<dbReference type="CDD" id="cd03823">
    <property type="entry name" value="GT4_ExpE7-like"/>
    <property type="match status" value="1"/>
</dbReference>
<evidence type="ECO:0000259" key="1">
    <source>
        <dbReference type="Pfam" id="PF00534"/>
    </source>
</evidence>
<dbReference type="PANTHER" id="PTHR45947:SF3">
    <property type="entry name" value="SULFOQUINOVOSYL TRANSFERASE SQD2"/>
    <property type="match status" value="1"/>
</dbReference>
<feature type="domain" description="Glycosyltransferase subfamily 4-like N-terminal" evidence="2">
    <location>
        <begin position="16"/>
        <end position="215"/>
    </location>
</feature>
<evidence type="ECO:0008006" key="5">
    <source>
        <dbReference type="Google" id="ProtNLM"/>
    </source>
</evidence>
<comment type="caution">
    <text evidence="3">The sequence shown here is derived from an EMBL/GenBank/DDBJ whole genome shotgun (WGS) entry which is preliminary data.</text>
</comment>
<organism evidence="3 4">
    <name type="scientific">Candidatus Uhrbacteria bacterium RIFCSPHIGHO2_02_FULL_57_19</name>
    <dbReference type="NCBI Taxonomy" id="1802391"/>
    <lineage>
        <taxon>Bacteria</taxon>
        <taxon>Candidatus Uhriibacteriota</taxon>
    </lineage>
</organism>
<feature type="domain" description="Glycosyl transferase family 1" evidence="1">
    <location>
        <begin position="226"/>
        <end position="372"/>
    </location>
</feature>
<accession>A0A1F7U5C0</accession>
<dbReference type="InterPro" id="IPR028098">
    <property type="entry name" value="Glyco_trans_4-like_N"/>
</dbReference>
<dbReference type="Pfam" id="PF13579">
    <property type="entry name" value="Glyco_trans_4_4"/>
    <property type="match status" value="1"/>
</dbReference>
<reference evidence="3 4" key="1">
    <citation type="journal article" date="2016" name="Nat. Commun.">
        <title>Thousands of microbial genomes shed light on interconnected biogeochemical processes in an aquifer system.</title>
        <authorList>
            <person name="Anantharaman K."/>
            <person name="Brown C.T."/>
            <person name="Hug L.A."/>
            <person name="Sharon I."/>
            <person name="Castelle C.J."/>
            <person name="Probst A.J."/>
            <person name="Thomas B.C."/>
            <person name="Singh A."/>
            <person name="Wilkins M.J."/>
            <person name="Karaoz U."/>
            <person name="Brodie E.L."/>
            <person name="Williams K.H."/>
            <person name="Hubbard S.S."/>
            <person name="Banfield J.F."/>
        </authorList>
    </citation>
    <scope>NUCLEOTIDE SEQUENCE [LARGE SCALE GENOMIC DNA]</scope>
</reference>
<dbReference type="EMBL" id="MGDZ01000032">
    <property type="protein sequence ID" value="OGL73432.1"/>
    <property type="molecule type" value="Genomic_DNA"/>
</dbReference>
<protein>
    <recommendedName>
        <fullName evidence="5">Glycosyltransferase subfamily 4-like N-terminal domain-containing protein</fullName>
    </recommendedName>
</protein>
<dbReference type="Pfam" id="PF00534">
    <property type="entry name" value="Glycos_transf_1"/>
    <property type="match status" value="1"/>
</dbReference>
<evidence type="ECO:0000259" key="2">
    <source>
        <dbReference type="Pfam" id="PF13579"/>
    </source>
</evidence>